<dbReference type="GO" id="GO:0005886">
    <property type="term" value="C:plasma membrane"/>
    <property type="evidence" value="ECO:0007669"/>
    <property type="project" value="UniProtKB-SubCell"/>
</dbReference>
<evidence type="ECO:0000259" key="11">
    <source>
        <dbReference type="Pfam" id="PF01706"/>
    </source>
</evidence>
<dbReference type="PANTHER" id="PTHR30534">
    <property type="entry name" value="FLAGELLAR MOTOR SWITCH PROTEIN FLIG"/>
    <property type="match status" value="1"/>
</dbReference>
<evidence type="ECO:0000259" key="12">
    <source>
        <dbReference type="Pfam" id="PF14841"/>
    </source>
</evidence>
<organism evidence="14 15">
    <name type="scientific">Leptospira interrogans serogroup Icterohaemorrhagiae serovar copenhageni (strain Fiocruz L1-130)</name>
    <dbReference type="NCBI Taxonomy" id="267671"/>
    <lineage>
        <taxon>Bacteria</taxon>
        <taxon>Pseudomonadati</taxon>
        <taxon>Spirochaetota</taxon>
        <taxon>Spirochaetia</taxon>
        <taxon>Leptospirales</taxon>
        <taxon>Leptospiraceae</taxon>
        <taxon>Leptospira</taxon>
    </lineage>
</organism>
<dbReference type="GO" id="GO:0003774">
    <property type="term" value="F:cytoskeletal motor activity"/>
    <property type="evidence" value="ECO:0007669"/>
    <property type="project" value="InterPro"/>
</dbReference>
<dbReference type="Gene3D" id="1.10.220.30">
    <property type="match status" value="2"/>
</dbReference>
<evidence type="ECO:0000256" key="7">
    <source>
        <dbReference type="ARBA" id="ARBA00022779"/>
    </source>
</evidence>
<sequence length="323" mass="37049">MMNNLSSRQNRAGSLLRILGEHLPPEVYKHLGPEVTGKLLETFHKTGKPDSKEEREILSSFLNSLSKIQKEESIDPESLNLIRELEALLKEEKEERDLLQELKTKNSEEISKIVSSEKPDMIALVLCFGDPDVAADVLNDFPEMIKEEILIQIHDLDLSSEYEKNRLERFLKFKLEAIALEEKSLPIHNPKGKKAADLLGRLRPGDSQKIFARIREKRPGFAENIMEHFFRMEDLLFLEREPLNRFFSSFHPIVLSCALKGTETEIQSRILEKLEPALSASIRLESDSMGPISLAEMETAQNGILERLREEIEEGSIKFWRAT</sequence>
<dbReference type="EMBL" id="AE016823">
    <property type="protein sequence ID" value="AAS69993.1"/>
    <property type="molecule type" value="Genomic_DNA"/>
</dbReference>
<evidence type="ECO:0000256" key="5">
    <source>
        <dbReference type="ARBA" id="ARBA00022475"/>
    </source>
</evidence>
<evidence type="ECO:0000256" key="3">
    <source>
        <dbReference type="ARBA" id="ARBA00010299"/>
    </source>
</evidence>
<name>Q72SI9_LEPIC</name>
<dbReference type="InterPro" id="IPR028263">
    <property type="entry name" value="FliG_N"/>
</dbReference>
<dbReference type="InterPro" id="IPR023087">
    <property type="entry name" value="Flg_Motor_Flig_C"/>
</dbReference>
<keyword evidence="10" id="KW-0175">Coiled coil</keyword>
<dbReference type="GO" id="GO:0009425">
    <property type="term" value="C:bacterial-type flagellum basal body"/>
    <property type="evidence" value="ECO:0007669"/>
    <property type="project" value="UniProtKB-SubCell"/>
</dbReference>
<evidence type="ECO:0000256" key="10">
    <source>
        <dbReference type="SAM" id="Coils"/>
    </source>
</evidence>
<dbReference type="InterPro" id="IPR011002">
    <property type="entry name" value="FliG_a-hlx"/>
</dbReference>
<keyword evidence="6" id="KW-0145">Chemotaxis</keyword>
<dbReference type="AlphaFoldDB" id="Q72SI9"/>
<dbReference type="KEGG" id="lic:LIC_11393"/>
<evidence type="ECO:0000256" key="1">
    <source>
        <dbReference type="ARBA" id="ARBA00004117"/>
    </source>
</evidence>
<feature type="domain" description="Flagellar motor switch protein FliG N-terminal" evidence="13">
    <location>
        <begin position="8"/>
        <end position="105"/>
    </location>
</feature>
<keyword evidence="5" id="KW-1003">Cell membrane</keyword>
<feature type="domain" description="Flagellar motor switch protein FliG C-terminal" evidence="11">
    <location>
        <begin position="213"/>
        <end position="318"/>
    </location>
</feature>
<accession>Q72SI9</accession>
<evidence type="ECO:0000256" key="9">
    <source>
        <dbReference type="ARBA" id="ARBA00023143"/>
    </source>
</evidence>
<feature type="coiled-coil region" evidence="10">
    <location>
        <begin position="82"/>
        <end position="109"/>
    </location>
</feature>
<evidence type="ECO:0000256" key="2">
    <source>
        <dbReference type="ARBA" id="ARBA00004413"/>
    </source>
</evidence>
<dbReference type="SUPFAM" id="SSF48029">
    <property type="entry name" value="FliG"/>
    <property type="match status" value="1"/>
</dbReference>
<dbReference type="InterPro" id="IPR032779">
    <property type="entry name" value="FliG_M"/>
</dbReference>
<dbReference type="Pfam" id="PF01706">
    <property type="entry name" value="FliG_C"/>
    <property type="match status" value="1"/>
</dbReference>
<dbReference type="GO" id="GO:0006935">
    <property type="term" value="P:chemotaxis"/>
    <property type="evidence" value="ECO:0007669"/>
    <property type="project" value="UniProtKB-KW"/>
</dbReference>
<protein>
    <recommendedName>
        <fullName evidence="4">Flagellar motor switch protein FliG</fullName>
    </recommendedName>
</protein>
<evidence type="ECO:0000256" key="8">
    <source>
        <dbReference type="ARBA" id="ARBA00023136"/>
    </source>
</evidence>
<gene>
    <name evidence="14" type="ordered locus">LIC_11393</name>
</gene>
<dbReference type="GO" id="GO:0071973">
    <property type="term" value="P:bacterial-type flagellum-dependent cell motility"/>
    <property type="evidence" value="ECO:0007669"/>
    <property type="project" value="InterPro"/>
</dbReference>
<keyword evidence="14" id="KW-0966">Cell projection</keyword>
<evidence type="ECO:0000313" key="15">
    <source>
        <dbReference type="Proteomes" id="UP000007037"/>
    </source>
</evidence>
<evidence type="ECO:0000256" key="4">
    <source>
        <dbReference type="ARBA" id="ARBA00021870"/>
    </source>
</evidence>
<dbReference type="Pfam" id="PF14842">
    <property type="entry name" value="FliG_N"/>
    <property type="match status" value="1"/>
</dbReference>
<dbReference type="HOGENOM" id="CLU_862750_0_0_12"/>
<dbReference type="Proteomes" id="UP000007037">
    <property type="component" value="Chromosome I"/>
</dbReference>
<evidence type="ECO:0000313" key="14">
    <source>
        <dbReference type="EMBL" id="AAS69993.1"/>
    </source>
</evidence>
<keyword evidence="14" id="KW-0282">Flagellum</keyword>
<keyword evidence="9" id="KW-0975">Bacterial flagellum</keyword>
<dbReference type="Pfam" id="PF14841">
    <property type="entry name" value="FliG_M"/>
    <property type="match status" value="1"/>
</dbReference>
<keyword evidence="8" id="KW-0472">Membrane</keyword>
<feature type="domain" description="Flagellar motor switch protein FliG middle" evidence="12">
    <location>
        <begin position="108"/>
        <end position="179"/>
    </location>
</feature>
<evidence type="ECO:0000256" key="6">
    <source>
        <dbReference type="ARBA" id="ARBA00022500"/>
    </source>
</evidence>
<dbReference type="PANTHER" id="PTHR30534:SF0">
    <property type="entry name" value="FLAGELLAR MOTOR SWITCH PROTEIN FLIG"/>
    <property type="match status" value="1"/>
</dbReference>
<keyword evidence="7" id="KW-0283">Flagellar rotation</keyword>
<evidence type="ECO:0000259" key="13">
    <source>
        <dbReference type="Pfam" id="PF14842"/>
    </source>
</evidence>
<keyword evidence="14" id="KW-0969">Cilium</keyword>
<dbReference type="InterPro" id="IPR000090">
    <property type="entry name" value="Flg_Motor_Flig"/>
</dbReference>
<proteinExistence type="inferred from homology"/>
<dbReference type="PRINTS" id="PR00954">
    <property type="entry name" value="FLGMOTORFLIG"/>
</dbReference>
<comment type="subcellular location">
    <subcellularLocation>
        <location evidence="1">Bacterial flagellum basal body</location>
    </subcellularLocation>
    <subcellularLocation>
        <location evidence="2">Cell membrane</location>
        <topology evidence="2">Peripheral membrane protein</topology>
        <orientation evidence="2">Cytoplasmic side</orientation>
    </subcellularLocation>
</comment>
<comment type="similarity">
    <text evidence="3">Belongs to the FliG family.</text>
</comment>
<reference evidence="14 15" key="1">
    <citation type="journal article" date="2004" name="J. Bacteriol.">
        <title>Comparative genomics of two Leptospira interrogans serovars reveals novel insights into physiology and pathogenesis.</title>
        <authorList>
            <person name="Nascimento A.L."/>
            <person name="Ko A.I."/>
            <person name="Martins E.A."/>
            <person name="Monteiro-Vitorello C.B."/>
            <person name="Ho P.L."/>
            <person name="Haake D.A."/>
            <person name="Verjovski-Almeida S."/>
            <person name="Hartskeerl R.A."/>
            <person name="Marques M.V."/>
            <person name="Oliveira M.C."/>
            <person name="Menck C.F."/>
            <person name="Leite L.C."/>
            <person name="Carrer H."/>
            <person name="Coutinho L.L."/>
            <person name="Degrave W.M."/>
            <person name="Dellagostin O.A."/>
            <person name="El-Dorry H."/>
            <person name="Ferro E.S."/>
            <person name="Ferro M.I."/>
            <person name="Furlan L.R."/>
            <person name="Gamberini M."/>
            <person name="Giglioti E.A."/>
            <person name="Goes-Neto A."/>
            <person name="Goldman G.H."/>
            <person name="Goldman M.H."/>
            <person name="Harakava R."/>
            <person name="Jeronimo S.M."/>
            <person name="Junqueira-De-Azevedo I.L."/>
            <person name="Kimura E.T."/>
            <person name="Kuramae E.E."/>
            <person name="Lemos E.G."/>
            <person name="Lemos M.V."/>
            <person name="Marino C.L."/>
            <person name="Nunes L.R."/>
            <person name="De Oliveira R.C."/>
            <person name="Pereira G.G."/>
            <person name="Reis M.S."/>
            <person name="Schriefer A."/>
            <person name="Siqueira W.J."/>
            <person name="Sommer P."/>
            <person name="Tsai S.M."/>
            <person name="Simpson A.J."/>
            <person name="Ferro J.A."/>
            <person name="Camargo L.E."/>
            <person name="Kitajima J.P."/>
            <person name="Setubal J.C."/>
            <person name="Van Sluys M.A."/>
        </authorList>
    </citation>
    <scope>NUCLEOTIDE SEQUENCE [LARGE SCALE GENOMIC DNA]</scope>
    <source>
        <strain evidence="14 15">Fiocruz L1-130</strain>
    </source>
</reference>